<evidence type="ECO:0000256" key="1">
    <source>
        <dbReference type="ARBA" id="ARBA00004651"/>
    </source>
</evidence>
<evidence type="ECO:0000256" key="6">
    <source>
        <dbReference type="ARBA" id="ARBA00023136"/>
    </source>
</evidence>
<keyword evidence="5" id="KW-1133">Transmembrane helix</keyword>
<keyword evidence="4" id="KW-0812">Transmembrane</keyword>
<dbReference type="RefSeq" id="WP_248340474.1">
    <property type="nucleotide sequence ID" value="NZ_AP025592.1"/>
</dbReference>
<keyword evidence="3" id="KW-1003">Cell membrane</keyword>
<protein>
    <submittedName>
        <fullName evidence="7">Uncharacterized protein</fullName>
    </submittedName>
</protein>
<proteinExistence type="inferred from homology"/>
<keyword evidence="8" id="KW-1185">Reference proteome</keyword>
<dbReference type="Pfam" id="PF01313">
    <property type="entry name" value="Bac_export_3"/>
    <property type="match status" value="1"/>
</dbReference>
<organism evidence="7 8">
    <name type="scientific">Anaeromyxobacter paludicola</name>
    <dbReference type="NCBI Taxonomy" id="2918171"/>
    <lineage>
        <taxon>Bacteria</taxon>
        <taxon>Pseudomonadati</taxon>
        <taxon>Myxococcota</taxon>
        <taxon>Myxococcia</taxon>
        <taxon>Myxococcales</taxon>
        <taxon>Cystobacterineae</taxon>
        <taxon>Anaeromyxobacteraceae</taxon>
        <taxon>Anaeromyxobacter</taxon>
    </lineage>
</organism>
<dbReference type="PRINTS" id="PR00952">
    <property type="entry name" value="TYPE3IMQPROT"/>
</dbReference>
<comment type="similarity">
    <text evidence="2">Belongs to the FliQ/MopD/SpaQ family.</text>
</comment>
<dbReference type="PANTHER" id="PTHR34040">
    <property type="entry name" value="FLAGELLAR BIOSYNTHETIC PROTEIN FLIQ"/>
    <property type="match status" value="1"/>
</dbReference>
<evidence type="ECO:0000256" key="2">
    <source>
        <dbReference type="ARBA" id="ARBA00006156"/>
    </source>
</evidence>
<comment type="subcellular location">
    <subcellularLocation>
        <location evidence="1">Cell membrane</location>
        <topology evidence="1">Multi-pass membrane protein</topology>
    </subcellularLocation>
</comment>
<dbReference type="PANTHER" id="PTHR34040:SF2">
    <property type="entry name" value="FLAGELLAR BIOSYNTHETIC PROTEIN FLIQ"/>
    <property type="match status" value="1"/>
</dbReference>
<evidence type="ECO:0000256" key="4">
    <source>
        <dbReference type="ARBA" id="ARBA00022692"/>
    </source>
</evidence>
<gene>
    <name evidence="7" type="ORF">AMPC_20600</name>
</gene>
<evidence type="ECO:0000256" key="3">
    <source>
        <dbReference type="ARBA" id="ARBA00022475"/>
    </source>
</evidence>
<accession>A0ABM7XAR5</accession>
<dbReference type="Proteomes" id="UP001162734">
    <property type="component" value="Chromosome"/>
</dbReference>
<dbReference type="PIRSF" id="PIRSF004669">
    <property type="entry name" value="FliQ"/>
    <property type="match status" value="1"/>
</dbReference>
<evidence type="ECO:0000256" key="5">
    <source>
        <dbReference type="ARBA" id="ARBA00022989"/>
    </source>
</evidence>
<keyword evidence="6" id="KW-0472">Membrane</keyword>
<sequence length="88" mass="8779">MDLALLAAAREALLLALLVSAPPLVAALLAGLAAGVLQAATQIQEPSLSALPRLAASFGALAAAGPWIGARLVRFAVACLELAHRTGT</sequence>
<reference evidence="8" key="1">
    <citation type="journal article" date="2022" name="Int. J. Syst. Evol. Microbiol.">
        <title>Anaeromyxobacter oryzae sp. nov., Anaeromyxobacter diazotrophicus sp. nov. and Anaeromyxobacter paludicola sp. nov., isolated from paddy soils.</title>
        <authorList>
            <person name="Itoh H."/>
            <person name="Xu Z."/>
            <person name="Mise K."/>
            <person name="Masuda Y."/>
            <person name="Ushijima N."/>
            <person name="Hayakawa C."/>
            <person name="Shiratori Y."/>
            <person name="Senoo K."/>
        </authorList>
    </citation>
    <scope>NUCLEOTIDE SEQUENCE [LARGE SCALE GENOMIC DNA]</scope>
    <source>
        <strain evidence="8">Red630</strain>
    </source>
</reference>
<dbReference type="EMBL" id="AP025592">
    <property type="protein sequence ID" value="BDG08947.1"/>
    <property type="molecule type" value="Genomic_DNA"/>
</dbReference>
<name>A0ABM7XAR5_9BACT</name>
<evidence type="ECO:0000313" key="8">
    <source>
        <dbReference type="Proteomes" id="UP001162734"/>
    </source>
</evidence>
<dbReference type="InterPro" id="IPR002191">
    <property type="entry name" value="Bac_export_3"/>
</dbReference>
<evidence type="ECO:0000313" key="7">
    <source>
        <dbReference type="EMBL" id="BDG08947.1"/>
    </source>
</evidence>